<dbReference type="PANTHER" id="PTHR48061">
    <property type="entry name" value="LEUCINE-RICH REPEAT RECEPTOR PROTEIN KINASE EMS1-LIKE-RELATED"/>
    <property type="match status" value="1"/>
</dbReference>
<organism evidence="13 14">
    <name type="scientific">Gossypium aridum</name>
    <name type="common">American cotton</name>
    <name type="synonym">Erioxylum aridum</name>
    <dbReference type="NCBI Taxonomy" id="34290"/>
    <lineage>
        <taxon>Eukaryota</taxon>
        <taxon>Viridiplantae</taxon>
        <taxon>Streptophyta</taxon>
        <taxon>Embryophyta</taxon>
        <taxon>Tracheophyta</taxon>
        <taxon>Spermatophyta</taxon>
        <taxon>Magnoliopsida</taxon>
        <taxon>eudicotyledons</taxon>
        <taxon>Gunneridae</taxon>
        <taxon>Pentapetalae</taxon>
        <taxon>rosids</taxon>
        <taxon>malvids</taxon>
        <taxon>Malvales</taxon>
        <taxon>Malvaceae</taxon>
        <taxon>Malvoideae</taxon>
        <taxon>Gossypium</taxon>
    </lineage>
</organism>
<dbReference type="InterPro" id="IPR013210">
    <property type="entry name" value="LRR_N_plant-typ"/>
</dbReference>
<evidence type="ECO:0000313" key="13">
    <source>
        <dbReference type="EMBL" id="MBA0677526.1"/>
    </source>
</evidence>
<keyword evidence="9" id="KW-0472">Membrane</keyword>
<feature type="non-terminal residue" evidence="13">
    <location>
        <position position="1"/>
    </location>
</feature>
<evidence type="ECO:0000256" key="6">
    <source>
        <dbReference type="ARBA" id="ARBA00022729"/>
    </source>
</evidence>
<keyword evidence="8" id="KW-1133">Transmembrane helix</keyword>
<protein>
    <recommendedName>
        <fullName evidence="12">Leucine-rich repeat-containing N-terminal plant-type domain-containing protein</fullName>
    </recommendedName>
</protein>
<keyword evidence="7" id="KW-0677">Repeat</keyword>
<keyword evidence="14" id="KW-1185">Reference proteome</keyword>
<comment type="subcellular location">
    <subcellularLocation>
        <location evidence="1">Cell membrane</location>
        <topology evidence="1">Single-pass type I membrane protein</topology>
    </subcellularLocation>
</comment>
<evidence type="ECO:0000256" key="10">
    <source>
        <dbReference type="ARBA" id="ARBA00023170"/>
    </source>
</evidence>
<gene>
    <name evidence="13" type="ORF">Goari_018930</name>
</gene>
<dbReference type="Pfam" id="PF13855">
    <property type="entry name" value="LRR_8"/>
    <property type="match status" value="2"/>
</dbReference>
<dbReference type="Pfam" id="PF08263">
    <property type="entry name" value="LRRNT_2"/>
    <property type="match status" value="1"/>
</dbReference>
<accession>A0A7J8WR91</accession>
<evidence type="ECO:0000256" key="2">
    <source>
        <dbReference type="ARBA" id="ARBA00009592"/>
    </source>
</evidence>
<evidence type="ECO:0000256" key="8">
    <source>
        <dbReference type="ARBA" id="ARBA00022989"/>
    </source>
</evidence>
<evidence type="ECO:0000256" key="4">
    <source>
        <dbReference type="ARBA" id="ARBA00022614"/>
    </source>
</evidence>
<name>A0A7J8WR91_GOSAI</name>
<dbReference type="Proteomes" id="UP000593577">
    <property type="component" value="Unassembled WGS sequence"/>
</dbReference>
<dbReference type="PRINTS" id="PR00019">
    <property type="entry name" value="LEURICHRPT"/>
</dbReference>
<dbReference type="InterPro" id="IPR046956">
    <property type="entry name" value="RLP23-like"/>
</dbReference>
<dbReference type="SUPFAM" id="SSF52058">
    <property type="entry name" value="L domain-like"/>
    <property type="match status" value="1"/>
</dbReference>
<reference evidence="13 14" key="1">
    <citation type="journal article" date="2019" name="Genome Biol. Evol.">
        <title>Insights into the evolution of the New World diploid cottons (Gossypium, subgenus Houzingenia) based on genome sequencing.</title>
        <authorList>
            <person name="Grover C.E."/>
            <person name="Arick M.A. 2nd"/>
            <person name="Thrash A."/>
            <person name="Conover J.L."/>
            <person name="Sanders W.S."/>
            <person name="Peterson D.G."/>
            <person name="Frelichowski J.E."/>
            <person name="Scheffler J.A."/>
            <person name="Scheffler B.E."/>
            <person name="Wendel J.F."/>
        </authorList>
    </citation>
    <scope>NUCLEOTIDE SEQUENCE [LARGE SCALE GENOMIC DNA]</scope>
    <source>
        <strain evidence="13">185</strain>
        <tissue evidence="13">Leaf</tissue>
    </source>
</reference>
<evidence type="ECO:0000256" key="5">
    <source>
        <dbReference type="ARBA" id="ARBA00022692"/>
    </source>
</evidence>
<dbReference type="Gene3D" id="3.80.10.10">
    <property type="entry name" value="Ribonuclease Inhibitor"/>
    <property type="match status" value="4"/>
</dbReference>
<evidence type="ECO:0000256" key="1">
    <source>
        <dbReference type="ARBA" id="ARBA00004251"/>
    </source>
</evidence>
<dbReference type="InterPro" id="IPR003591">
    <property type="entry name" value="Leu-rich_rpt_typical-subtyp"/>
</dbReference>
<dbReference type="AlphaFoldDB" id="A0A7J8WR91"/>
<dbReference type="Pfam" id="PF00560">
    <property type="entry name" value="LRR_1"/>
    <property type="match status" value="2"/>
</dbReference>
<feature type="domain" description="Leucine-rich repeat-containing N-terminal plant-type" evidence="12">
    <location>
        <begin position="32"/>
        <end position="58"/>
    </location>
</feature>
<keyword evidence="5" id="KW-0812">Transmembrane</keyword>
<keyword evidence="6" id="KW-0732">Signal</keyword>
<sequence>ISNLVLVSGQCQSDQRQLLVELNLTSSFRSTTFATPLGRLMKWNQTKDCCSWEGVSCDAGGHVIGLDLSTQEITSPIDDSSSLFRLQHLQRLNLAFNRFDTSFPTGFDKLENLSYLNLSYSGFKGQIPVEISRLTRLVTLDLSAFPISKTSLKLEKPNLEMLVQNLTRLRFLYLDGITISATGNELCRALLPFTKLQVLSMSDCYLSGPIPSFSSFKNLRELNLGDNQLSGTIHSTDWSGLSNLEIVNIGDLHGKATSLLGTLDLSSNKLQGQFPMFVFELHGLTLLDLSSNNFSGLIPMSAFQNLRNLSDLDLSYNRLSIDAPATNISPPSFPTFTALELASCNLTEFPGFERPMKNINSGIWILDLHGNQLQGQVPILPSYATYLDYSDNNFSFVLSAHIGDSLQFASFFSLSNNNIHGSIPESL</sequence>
<proteinExistence type="inferred from homology"/>
<evidence type="ECO:0000256" key="7">
    <source>
        <dbReference type="ARBA" id="ARBA00022737"/>
    </source>
</evidence>
<evidence type="ECO:0000256" key="9">
    <source>
        <dbReference type="ARBA" id="ARBA00023136"/>
    </source>
</evidence>
<evidence type="ECO:0000256" key="11">
    <source>
        <dbReference type="ARBA" id="ARBA00023180"/>
    </source>
</evidence>
<keyword evidence="11" id="KW-0325">Glycoprotein</keyword>
<keyword evidence="10" id="KW-0675">Receptor</keyword>
<keyword evidence="4" id="KW-0433">Leucine-rich repeat</keyword>
<dbReference type="InterPro" id="IPR001611">
    <property type="entry name" value="Leu-rich_rpt"/>
</dbReference>
<dbReference type="InterPro" id="IPR032675">
    <property type="entry name" value="LRR_dom_sf"/>
</dbReference>
<evidence type="ECO:0000256" key="3">
    <source>
        <dbReference type="ARBA" id="ARBA00022475"/>
    </source>
</evidence>
<comment type="caution">
    <text evidence="13">The sequence shown here is derived from an EMBL/GenBank/DDBJ whole genome shotgun (WGS) entry which is preliminary data.</text>
</comment>
<dbReference type="PANTHER" id="PTHR48061:SF20">
    <property type="entry name" value="LEUCINE-RICH REPEAT RECEPTOR PROTEIN KINASE MSP1-LIKE"/>
    <property type="match status" value="1"/>
</dbReference>
<dbReference type="GO" id="GO:0005886">
    <property type="term" value="C:plasma membrane"/>
    <property type="evidence" value="ECO:0007669"/>
    <property type="project" value="UniProtKB-SubCell"/>
</dbReference>
<keyword evidence="3" id="KW-1003">Cell membrane</keyword>
<evidence type="ECO:0000259" key="12">
    <source>
        <dbReference type="Pfam" id="PF08263"/>
    </source>
</evidence>
<comment type="similarity">
    <text evidence="2">Belongs to the RLP family.</text>
</comment>
<evidence type="ECO:0000313" key="14">
    <source>
        <dbReference type="Proteomes" id="UP000593577"/>
    </source>
</evidence>
<dbReference type="EMBL" id="JABFAA010000002">
    <property type="protein sequence ID" value="MBA0677526.1"/>
    <property type="molecule type" value="Genomic_DNA"/>
</dbReference>
<dbReference type="SMART" id="SM00369">
    <property type="entry name" value="LRR_TYP"/>
    <property type="match status" value="4"/>
</dbReference>